<evidence type="ECO:0000313" key="4">
    <source>
        <dbReference type="EMBL" id="CAI8872926.1"/>
    </source>
</evidence>
<evidence type="ECO:0000259" key="3">
    <source>
        <dbReference type="PROSITE" id="PS01031"/>
    </source>
</evidence>
<dbReference type="SUPFAM" id="SSF49764">
    <property type="entry name" value="HSP20-like chaperones"/>
    <property type="match status" value="1"/>
</dbReference>
<name>A0AA35XW20_METCP</name>
<accession>A0AA35XW20</accession>
<dbReference type="InterPro" id="IPR008978">
    <property type="entry name" value="HSP20-like_chaperone"/>
</dbReference>
<dbReference type="Pfam" id="PF00011">
    <property type="entry name" value="HSP20"/>
    <property type="match status" value="1"/>
</dbReference>
<dbReference type="Gene3D" id="2.60.40.790">
    <property type="match status" value="1"/>
</dbReference>
<sequence length="149" mass="16533">MYESLLRFPTDLFSEFDRMQQEMERMFGALGMPTSIRAVARGFPAVNIGTTPKSIEVYAFAPGIDASRLEVSVDRGLLTIAGERPSESSEVAEKVSVYADERFSGSFKRVVSLPEDVDPSGIQARYRDGVLRISVPRSEAAQPKRIEIK</sequence>
<dbReference type="Proteomes" id="UP001158598">
    <property type="component" value="Chromosome"/>
</dbReference>
<gene>
    <name evidence="4" type="ORF">MCNOR_2907</name>
</gene>
<dbReference type="CDD" id="cd06464">
    <property type="entry name" value="ACD_sHsps-like"/>
    <property type="match status" value="1"/>
</dbReference>
<dbReference type="AlphaFoldDB" id="A0AA35XW20"/>
<dbReference type="InterPro" id="IPR002068">
    <property type="entry name" value="A-crystallin/Hsp20_dom"/>
</dbReference>
<organism evidence="4 5">
    <name type="scientific">Methylococcus capsulatus</name>
    <dbReference type="NCBI Taxonomy" id="414"/>
    <lineage>
        <taxon>Bacteria</taxon>
        <taxon>Pseudomonadati</taxon>
        <taxon>Pseudomonadota</taxon>
        <taxon>Gammaproteobacteria</taxon>
        <taxon>Methylococcales</taxon>
        <taxon>Methylococcaceae</taxon>
        <taxon>Methylococcus</taxon>
    </lineage>
</organism>
<protein>
    <submittedName>
        <fullName evidence="4">HSP20 family protein</fullName>
    </submittedName>
</protein>
<evidence type="ECO:0000256" key="2">
    <source>
        <dbReference type="RuleBase" id="RU003616"/>
    </source>
</evidence>
<dbReference type="EMBL" id="OX458332">
    <property type="protein sequence ID" value="CAI8872926.1"/>
    <property type="molecule type" value="Genomic_DNA"/>
</dbReference>
<comment type="similarity">
    <text evidence="1 2">Belongs to the small heat shock protein (HSP20) family.</text>
</comment>
<feature type="domain" description="SHSP" evidence="3">
    <location>
        <begin position="37"/>
        <end position="149"/>
    </location>
</feature>
<dbReference type="PANTHER" id="PTHR11527">
    <property type="entry name" value="HEAT-SHOCK PROTEIN 20 FAMILY MEMBER"/>
    <property type="match status" value="1"/>
</dbReference>
<reference evidence="4" key="1">
    <citation type="submission" date="2023-03" db="EMBL/GenBank/DDBJ databases">
        <authorList>
            <person name="Pearce D."/>
        </authorList>
    </citation>
    <scope>NUCLEOTIDE SEQUENCE</scope>
    <source>
        <strain evidence="4">Mc</strain>
    </source>
</reference>
<evidence type="ECO:0000256" key="1">
    <source>
        <dbReference type="PROSITE-ProRule" id="PRU00285"/>
    </source>
</evidence>
<dbReference type="PROSITE" id="PS01031">
    <property type="entry name" value="SHSP"/>
    <property type="match status" value="1"/>
</dbReference>
<dbReference type="InterPro" id="IPR031107">
    <property type="entry name" value="Small_HSP"/>
</dbReference>
<evidence type="ECO:0000313" key="5">
    <source>
        <dbReference type="Proteomes" id="UP001158598"/>
    </source>
</evidence>
<proteinExistence type="inferred from homology"/>